<dbReference type="PANTHER" id="PTHR45835">
    <property type="entry name" value="YALI0A06105P"/>
    <property type="match status" value="1"/>
</dbReference>
<dbReference type="InterPro" id="IPR056924">
    <property type="entry name" value="SH3_Tf2-1"/>
</dbReference>
<evidence type="ECO:0000256" key="1">
    <source>
        <dbReference type="PROSITE-ProRule" id="PRU00047"/>
    </source>
</evidence>
<sequence length="364" mass="40975">MNFGGTGAGSVSSSSTRTTVPPSPITKPPMPTHITTPNTGFRCFNCGEPGHRFAECKKGQQRGLFLDIEEINREQEGDVEVEPIYDEEERLEVDVGPMLMIRRNCLAPRVEVTGDTPRGENNNLLTMAKFEAEVKESGVVYVLIGKMEAENGIIPSSRTFRTTNRVTLSSMMDSSSKAPSYVYLSVVSEPRSFKNCTEKDILVGDKLKSWDKKLGQAEFAHNYVVNRSTKLSPFKIVYGFLPRCPLDLANLPNNTKVNHKAEDFVTQLQDIHNLTRENLLESIAKFKHDADHKRRLVNFEIGPVEIIEKINSNAYRLKLPSHLRTTDVFNVKHWFPFHGDLSSEEEDLPNSWSNSSQLGEDDVD</sequence>
<dbReference type="InterPro" id="IPR036397">
    <property type="entry name" value="RNaseH_sf"/>
</dbReference>
<evidence type="ECO:0000256" key="2">
    <source>
        <dbReference type="SAM" id="MobiDB-lite"/>
    </source>
</evidence>
<name>A0A4U5QCA9_POPAL</name>
<dbReference type="SUPFAM" id="SSF57756">
    <property type="entry name" value="Retrovirus zinc finger-like domains"/>
    <property type="match status" value="1"/>
</dbReference>
<dbReference type="Gene3D" id="3.30.420.10">
    <property type="entry name" value="Ribonuclease H-like superfamily/Ribonuclease H"/>
    <property type="match status" value="1"/>
</dbReference>
<dbReference type="GO" id="GO:0008270">
    <property type="term" value="F:zinc ion binding"/>
    <property type="evidence" value="ECO:0007669"/>
    <property type="project" value="UniProtKB-KW"/>
</dbReference>
<proteinExistence type="predicted"/>
<comment type="caution">
    <text evidence="4">The sequence shown here is derived from an EMBL/GenBank/DDBJ whole genome shotgun (WGS) entry which is preliminary data.</text>
</comment>
<feature type="region of interest" description="Disordered" evidence="2">
    <location>
        <begin position="342"/>
        <end position="364"/>
    </location>
</feature>
<organism evidence="4">
    <name type="scientific">Populus alba</name>
    <name type="common">White poplar</name>
    <dbReference type="NCBI Taxonomy" id="43335"/>
    <lineage>
        <taxon>Eukaryota</taxon>
        <taxon>Viridiplantae</taxon>
        <taxon>Streptophyta</taxon>
        <taxon>Embryophyta</taxon>
        <taxon>Tracheophyta</taxon>
        <taxon>Spermatophyta</taxon>
        <taxon>Magnoliopsida</taxon>
        <taxon>eudicotyledons</taxon>
        <taxon>Gunneridae</taxon>
        <taxon>Pentapetalae</taxon>
        <taxon>rosids</taxon>
        <taxon>fabids</taxon>
        <taxon>Malpighiales</taxon>
        <taxon>Salicaceae</taxon>
        <taxon>Saliceae</taxon>
        <taxon>Populus</taxon>
    </lineage>
</organism>
<dbReference type="GO" id="GO:0003676">
    <property type="term" value="F:nucleic acid binding"/>
    <property type="evidence" value="ECO:0007669"/>
    <property type="project" value="InterPro"/>
</dbReference>
<dbReference type="PANTHER" id="PTHR45835:SF99">
    <property type="entry name" value="CHROMO DOMAIN-CONTAINING PROTEIN-RELATED"/>
    <property type="match status" value="1"/>
</dbReference>
<accession>A0A4U5QCA9</accession>
<dbReference type="EMBL" id="RCHU01000306">
    <property type="protein sequence ID" value="TKS08044.1"/>
    <property type="molecule type" value="Genomic_DNA"/>
</dbReference>
<protein>
    <recommendedName>
        <fullName evidence="3">CCHC-type domain-containing protein</fullName>
    </recommendedName>
</protein>
<dbReference type="PROSITE" id="PS50158">
    <property type="entry name" value="ZF_CCHC"/>
    <property type="match status" value="1"/>
</dbReference>
<dbReference type="Pfam" id="PF24626">
    <property type="entry name" value="SH3_Tf2-1"/>
    <property type="match status" value="1"/>
</dbReference>
<reference evidence="4" key="1">
    <citation type="submission" date="2018-10" db="EMBL/GenBank/DDBJ databases">
        <title>Population genomic analysis revealed the cold adaptation of white poplar.</title>
        <authorList>
            <person name="Liu Y.-J."/>
        </authorList>
    </citation>
    <scope>NUCLEOTIDE SEQUENCE [LARGE SCALE GENOMIC DNA]</scope>
    <source>
        <strain evidence="4">PAL-ZL1</strain>
    </source>
</reference>
<dbReference type="SMART" id="SM00343">
    <property type="entry name" value="ZnF_C2HC"/>
    <property type="match status" value="1"/>
</dbReference>
<feature type="region of interest" description="Disordered" evidence="2">
    <location>
        <begin position="1"/>
        <end position="34"/>
    </location>
</feature>
<dbReference type="InterPro" id="IPR001878">
    <property type="entry name" value="Znf_CCHC"/>
</dbReference>
<feature type="compositionally biased region" description="Pro residues" evidence="2">
    <location>
        <begin position="21"/>
        <end position="31"/>
    </location>
</feature>
<dbReference type="AlphaFoldDB" id="A0A4U5QCA9"/>
<feature type="compositionally biased region" description="Low complexity" evidence="2">
    <location>
        <begin position="9"/>
        <end position="20"/>
    </location>
</feature>
<evidence type="ECO:0000259" key="3">
    <source>
        <dbReference type="PROSITE" id="PS50158"/>
    </source>
</evidence>
<dbReference type="Pfam" id="PF00098">
    <property type="entry name" value="zf-CCHC"/>
    <property type="match status" value="1"/>
</dbReference>
<dbReference type="InterPro" id="IPR036875">
    <property type="entry name" value="Znf_CCHC_sf"/>
</dbReference>
<keyword evidence="1" id="KW-0863">Zinc-finger</keyword>
<gene>
    <name evidence="4" type="ORF">D5086_0000106940</name>
</gene>
<feature type="domain" description="CCHC-type" evidence="3">
    <location>
        <begin position="42"/>
        <end position="58"/>
    </location>
</feature>
<keyword evidence="1" id="KW-0479">Metal-binding</keyword>
<keyword evidence="1" id="KW-0862">Zinc</keyword>
<evidence type="ECO:0000313" key="4">
    <source>
        <dbReference type="EMBL" id="TKS08044.1"/>
    </source>
</evidence>